<dbReference type="KEGG" id="ruv:EC9_25240"/>
<dbReference type="AlphaFoldDB" id="A0A517M0C7"/>
<protein>
    <submittedName>
        <fullName evidence="1">Uncharacterized protein</fullName>
    </submittedName>
</protein>
<keyword evidence="2" id="KW-1185">Reference proteome</keyword>
<reference evidence="1 2" key="1">
    <citation type="submission" date="2019-02" db="EMBL/GenBank/DDBJ databases">
        <title>Deep-cultivation of Planctomycetes and their phenomic and genomic characterization uncovers novel biology.</title>
        <authorList>
            <person name="Wiegand S."/>
            <person name="Jogler M."/>
            <person name="Boedeker C."/>
            <person name="Pinto D."/>
            <person name="Vollmers J."/>
            <person name="Rivas-Marin E."/>
            <person name="Kohn T."/>
            <person name="Peeters S.H."/>
            <person name="Heuer A."/>
            <person name="Rast P."/>
            <person name="Oberbeckmann S."/>
            <person name="Bunk B."/>
            <person name="Jeske O."/>
            <person name="Meyerdierks A."/>
            <person name="Storesund J.E."/>
            <person name="Kallscheuer N."/>
            <person name="Luecker S."/>
            <person name="Lage O.M."/>
            <person name="Pohl T."/>
            <person name="Merkel B.J."/>
            <person name="Hornburger P."/>
            <person name="Mueller R.-W."/>
            <person name="Bruemmer F."/>
            <person name="Labrenz M."/>
            <person name="Spormann A.M."/>
            <person name="Op den Camp H."/>
            <person name="Overmann J."/>
            <person name="Amann R."/>
            <person name="Jetten M.S.M."/>
            <person name="Mascher T."/>
            <person name="Medema M.H."/>
            <person name="Devos D.P."/>
            <person name="Kaster A.-K."/>
            <person name="Ovreas L."/>
            <person name="Rohde M."/>
            <person name="Galperin M.Y."/>
            <person name="Jogler C."/>
        </authorList>
    </citation>
    <scope>NUCLEOTIDE SEQUENCE [LARGE SCALE GENOMIC DNA]</scope>
    <source>
        <strain evidence="1 2">EC9</strain>
    </source>
</reference>
<name>A0A517M0C7_9BACT</name>
<dbReference type="Proteomes" id="UP000319557">
    <property type="component" value="Chromosome"/>
</dbReference>
<proteinExistence type="predicted"/>
<evidence type="ECO:0000313" key="1">
    <source>
        <dbReference type="EMBL" id="QDS88334.1"/>
    </source>
</evidence>
<sequence length="285" mass="33307">MAEQAIDHHTGIGNWHAFPFPLERLYHAAADWQAAVRGIERPWLCWHVNDHWTMLQTRLVQAVGWTPVVGFDPRFGAPSAALDAVVVDFNRGFDLPLMYMHFPLEFAFLWTPRLAFWHSDLLCRMDVMERLARTFEALTDGQIAAVRDLGGRRNWLNFRKHRYWELAACTTAAASEDQFRHGTGWWQRFDCHPNCPSDRERRRRAKHYYDHGTGIMYWRRHCGGDVVPLDRPSLEEGHCTSINHPDYKRLEHVSRKLLGKELTLNFDLQETAQRLDIGHLVDSPR</sequence>
<evidence type="ECO:0000313" key="2">
    <source>
        <dbReference type="Proteomes" id="UP000319557"/>
    </source>
</evidence>
<accession>A0A517M0C7</accession>
<gene>
    <name evidence="1" type="ORF">EC9_25240</name>
</gene>
<dbReference type="RefSeq" id="WP_218934754.1">
    <property type="nucleotide sequence ID" value="NZ_CP036261.1"/>
</dbReference>
<dbReference type="EMBL" id="CP036261">
    <property type="protein sequence ID" value="QDS88334.1"/>
    <property type="molecule type" value="Genomic_DNA"/>
</dbReference>
<organism evidence="1 2">
    <name type="scientific">Rosistilla ulvae</name>
    <dbReference type="NCBI Taxonomy" id="1930277"/>
    <lineage>
        <taxon>Bacteria</taxon>
        <taxon>Pseudomonadati</taxon>
        <taxon>Planctomycetota</taxon>
        <taxon>Planctomycetia</taxon>
        <taxon>Pirellulales</taxon>
        <taxon>Pirellulaceae</taxon>
        <taxon>Rosistilla</taxon>
    </lineage>
</organism>